<organism evidence="2 3">
    <name type="scientific">Streptomyces rugosispiralis</name>
    <dbReference type="NCBI Taxonomy" id="2967341"/>
    <lineage>
        <taxon>Bacteria</taxon>
        <taxon>Bacillati</taxon>
        <taxon>Actinomycetota</taxon>
        <taxon>Actinomycetes</taxon>
        <taxon>Kitasatosporales</taxon>
        <taxon>Streptomycetaceae</taxon>
        <taxon>Streptomyces</taxon>
    </lineage>
</organism>
<keyword evidence="3" id="KW-1185">Reference proteome</keyword>
<dbReference type="InterPro" id="IPR029060">
    <property type="entry name" value="PIN-like_dom_sf"/>
</dbReference>
<dbReference type="Pfam" id="PF18476">
    <property type="entry name" value="PIN_8"/>
    <property type="match status" value="1"/>
</dbReference>
<protein>
    <submittedName>
        <fullName evidence="2">PIN-like domain-containing protein</fullName>
    </submittedName>
</protein>
<dbReference type="Proteomes" id="UP001204746">
    <property type="component" value="Unassembled WGS sequence"/>
</dbReference>
<proteinExistence type="predicted"/>
<dbReference type="SUPFAM" id="SSF88723">
    <property type="entry name" value="PIN domain-like"/>
    <property type="match status" value="1"/>
</dbReference>
<comment type="caution">
    <text evidence="2">The sequence shown here is derived from an EMBL/GenBank/DDBJ whole genome shotgun (WGS) entry which is preliminary data.</text>
</comment>
<name>A0ABT1UYD2_9ACTN</name>
<evidence type="ECO:0000259" key="1">
    <source>
        <dbReference type="Pfam" id="PF18476"/>
    </source>
</evidence>
<reference evidence="2 3" key="1">
    <citation type="submission" date="2022-07" db="EMBL/GenBank/DDBJ databases">
        <authorList>
            <person name="Phongsopitanun W."/>
            <person name="Tanasupawat S."/>
        </authorList>
    </citation>
    <scope>NUCLEOTIDE SEQUENCE [LARGE SCALE GENOMIC DNA]</scope>
    <source>
        <strain evidence="2 3">RCU-064</strain>
    </source>
</reference>
<dbReference type="InterPro" id="IPR041578">
    <property type="entry name" value="PIN_8"/>
</dbReference>
<evidence type="ECO:0000313" key="2">
    <source>
        <dbReference type="EMBL" id="MCQ8190130.1"/>
    </source>
</evidence>
<evidence type="ECO:0000313" key="3">
    <source>
        <dbReference type="Proteomes" id="UP001204746"/>
    </source>
</evidence>
<sequence length="418" mass="47318">MTTGLIVLDTNVLLDLYRMNHRVRSDMLTVLESLRNRIWVPRQVVEEFWRNQQHDGLLGHHQDRATQAKDALSKACETMRQAVNRWANDVHLGQEAPIRGQLDEGLASLSRVIDEMSALIDRQAASDEVPDSADTNRDPVITRLESLLDGRVGPRMPEDQRDQAVLVAQTRATHKRPPGYRDFEKGKPPEEAAGDYLVWTQLLAEGRRRGVDVLFVTRDLKEDWWRKGPSGSPRQPRVELMDEMYEETAQRLFMLEPSSLMKQASRILSLEGRVDERSVRALEQLESVELGDGDQWSQESLEALVDLLLETADVQAQAILEAALNDGLISRERVYEIGGYDPSRMLRGFTRPVKTATRRLHDAGHETGDANELLVAVYDNGVMATGFRIPAYTVPILRLLAERVYSDADRMADEEGET</sequence>
<gene>
    <name evidence="2" type="ORF">NP777_18000</name>
</gene>
<accession>A0ABT1UYD2</accession>
<dbReference type="RefSeq" id="WP_256651172.1">
    <property type="nucleotide sequence ID" value="NZ_JANIAA010000010.1"/>
</dbReference>
<dbReference type="EMBL" id="JANIAA010000010">
    <property type="protein sequence ID" value="MCQ8190130.1"/>
    <property type="molecule type" value="Genomic_DNA"/>
</dbReference>
<feature type="domain" description="PIN like" evidence="1">
    <location>
        <begin position="5"/>
        <end position="240"/>
    </location>
</feature>